<evidence type="ECO:0000313" key="1">
    <source>
        <dbReference type="EMBL" id="MFE8697327.1"/>
    </source>
</evidence>
<protein>
    <submittedName>
        <fullName evidence="1">YtxH domain-containing protein</fullName>
    </submittedName>
</protein>
<organism evidence="1 2">
    <name type="scientific">Cytobacillus mangrovibacter</name>
    <dbReference type="NCBI Taxonomy" id="3299024"/>
    <lineage>
        <taxon>Bacteria</taxon>
        <taxon>Bacillati</taxon>
        <taxon>Bacillota</taxon>
        <taxon>Bacilli</taxon>
        <taxon>Bacillales</taxon>
        <taxon>Bacillaceae</taxon>
        <taxon>Cytobacillus</taxon>
    </lineage>
</organism>
<evidence type="ECO:0000313" key="2">
    <source>
        <dbReference type="Proteomes" id="UP001601058"/>
    </source>
</evidence>
<dbReference type="EMBL" id="JBIACJ010000006">
    <property type="protein sequence ID" value="MFE8697327.1"/>
    <property type="molecule type" value="Genomic_DNA"/>
</dbReference>
<reference evidence="1 2" key="1">
    <citation type="submission" date="2024-08" db="EMBL/GenBank/DDBJ databases">
        <title>Two novel Cytobacillus novel species.</title>
        <authorList>
            <person name="Liu G."/>
        </authorList>
    </citation>
    <scope>NUCLEOTIDE SEQUENCE [LARGE SCALE GENOMIC DNA]</scope>
    <source>
        <strain evidence="1 2">FJAT-53684</strain>
    </source>
</reference>
<proteinExistence type="predicted"/>
<dbReference type="Proteomes" id="UP001601058">
    <property type="component" value="Unassembled WGS sequence"/>
</dbReference>
<name>A0ABW6K154_9BACI</name>
<keyword evidence="2" id="KW-1185">Reference proteome</keyword>
<comment type="caution">
    <text evidence="1">The sequence shown here is derived from an EMBL/GenBank/DDBJ whole genome shotgun (WGS) entry which is preliminary data.</text>
</comment>
<accession>A0ABW6K154</accession>
<gene>
    <name evidence="1" type="ORF">ACFYKT_13365</name>
</gene>
<sequence>MGKSLFWKSVCIGAIAGGAISLFDKNTRQSVLTNCKKTTSGISYYVKHPNEAVSQVREVTNKIKTTVEQVSSEVSFIAEKVGELQEGTPEVVGLVKDTKDAFSEEEMDESFTYKEWPL</sequence>
<dbReference type="RefSeq" id="WP_389220272.1">
    <property type="nucleotide sequence ID" value="NZ_JBIACJ010000006.1"/>
</dbReference>